<dbReference type="EMBL" id="FZOF01000013">
    <property type="protein sequence ID" value="SNT04891.1"/>
    <property type="molecule type" value="Genomic_DNA"/>
</dbReference>
<reference evidence="2 3" key="1">
    <citation type="submission" date="2017-06" db="EMBL/GenBank/DDBJ databases">
        <authorList>
            <person name="Kim H.J."/>
            <person name="Triplett B.A."/>
        </authorList>
    </citation>
    <scope>NUCLEOTIDE SEQUENCE [LARGE SCALE GENOMIC DNA]</scope>
    <source>
        <strain evidence="2 3">CGMCC 4.1858</strain>
    </source>
</reference>
<proteinExistence type="predicted"/>
<dbReference type="AlphaFoldDB" id="A0A239JG62"/>
<sequence>MPLLHRALMWISTTTAKLTDPVDDPCHHESDADEAGACEEPECQ</sequence>
<feature type="compositionally biased region" description="Acidic residues" evidence="1">
    <location>
        <begin position="31"/>
        <end position="44"/>
    </location>
</feature>
<evidence type="ECO:0000256" key="1">
    <source>
        <dbReference type="SAM" id="MobiDB-lite"/>
    </source>
</evidence>
<accession>A0A239JG62</accession>
<name>A0A239JG62_9ACTN</name>
<evidence type="ECO:0000313" key="3">
    <source>
        <dbReference type="Proteomes" id="UP000198280"/>
    </source>
</evidence>
<gene>
    <name evidence="2" type="ORF">SAMN05216252_11321</name>
</gene>
<dbReference type="RefSeq" id="WP_265737405.1">
    <property type="nucleotide sequence ID" value="NZ_FZOF01000013.1"/>
</dbReference>
<feature type="region of interest" description="Disordered" evidence="1">
    <location>
        <begin position="19"/>
        <end position="44"/>
    </location>
</feature>
<dbReference type="Proteomes" id="UP000198280">
    <property type="component" value="Unassembled WGS sequence"/>
</dbReference>
<evidence type="ECO:0000313" key="2">
    <source>
        <dbReference type="EMBL" id="SNT04891.1"/>
    </source>
</evidence>
<organism evidence="2 3">
    <name type="scientific">Actinacidiphila glaucinigra</name>
    <dbReference type="NCBI Taxonomy" id="235986"/>
    <lineage>
        <taxon>Bacteria</taxon>
        <taxon>Bacillati</taxon>
        <taxon>Actinomycetota</taxon>
        <taxon>Actinomycetes</taxon>
        <taxon>Kitasatosporales</taxon>
        <taxon>Streptomycetaceae</taxon>
        <taxon>Actinacidiphila</taxon>
    </lineage>
</organism>
<protein>
    <submittedName>
        <fullName evidence="2">Uncharacterized protein</fullName>
    </submittedName>
</protein>
<keyword evidence="3" id="KW-1185">Reference proteome</keyword>